<evidence type="ECO:0000256" key="16">
    <source>
        <dbReference type="PROSITE-ProRule" id="PRU10141"/>
    </source>
</evidence>
<evidence type="ECO:0000256" key="11">
    <source>
        <dbReference type="ARBA" id="ARBA00047899"/>
    </source>
</evidence>
<dbReference type="PROSITE" id="PS50011">
    <property type="entry name" value="PROTEIN_KINASE_DOM"/>
    <property type="match status" value="1"/>
</dbReference>
<comment type="catalytic activity">
    <reaction evidence="12">
        <text>L-seryl-[protein] + ATP = O-phospho-L-seryl-[protein] + ADP + H(+)</text>
        <dbReference type="Rhea" id="RHEA:17989"/>
        <dbReference type="Rhea" id="RHEA-COMP:9863"/>
        <dbReference type="Rhea" id="RHEA-COMP:11604"/>
        <dbReference type="ChEBI" id="CHEBI:15378"/>
        <dbReference type="ChEBI" id="CHEBI:29999"/>
        <dbReference type="ChEBI" id="CHEBI:30616"/>
        <dbReference type="ChEBI" id="CHEBI:83421"/>
        <dbReference type="ChEBI" id="CHEBI:456216"/>
        <dbReference type="EC" id="2.7.11.1"/>
    </reaction>
</comment>
<evidence type="ECO:0000256" key="7">
    <source>
        <dbReference type="ARBA" id="ARBA00022776"/>
    </source>
</evidence>
<dbReference type="FunFam" id="1.10.510.10:FF:000137">
    <property type="entry name" value="Aurora kinase A"/>
    <property type="match status" value="1"/>
</dbReference>
<dbReference type="InterPro" id="IPR011009">
    <property type="entry name" value="Kinase-like_dom_sf"/>
</dbReference>
<evidence type="ECO:0000256" key="15">
    <source>
        <dbReference type="PIRSR" id="PIRSR630616-3"/>
    </source>
</evidence>
<feature type="region of interest" description="Disordered" evidence="17">
    <location>
        <begin position="1122"/>
        <end position="1143"/>
    </location>
</feature>
<dbReference type="PANTHER" id="PTHR24350">
    <property type="entry name" value="SERINE/THREONINE-PROTEIN KINASE IAL-RELATED"/>
    <property type="match status" value="1"/>
</dbReference>
<feature type="non-terminal residue" evidence="19">
    <location>
        <position position="1"/>
    </location>
</feature>
<evidence type="ECO:0000256" key="2">
    <source>
        <dbReference type="ARBA" id="ARBA00012513"/>
    </source>
</evidence>
<comment type="catalytic activity">
    <reaction evidence="11">
        <text>L-threonyl-[protein] + ATP = O-phospho-L-threonyl-[protein] + ADP + H(+)</text>
        <dbReference type="Rhea" id="RHEA:46608"/>
        <dbReference type="Rhea" id="RHEA-COMP:11060"/>
        <dbReference type="Rhea" id="RHEA-COMP:11605"/>
        <dbReference type="ChEBI" id="CHEBI:15378"/>
        <dbReference type="ChEBI" id="CHEBI:30013"/>
        <dbReference type="ChEBI" id="CHEBI:30616"/>
        <dbReference type="ChEBI" id="CHEBI:61977"/>
        <dbReference type="ChEBI" id="CHEBI:456216"/>
        <dbReference type="EC" id="2.7.11.1"/>
    </reaction>
</comment>
<dbReference type="PROSITE" id="PS00108">
    <property type="entry name" value="PROTEIN_KINASE_ST"/>
    <property type="match status" value="1"/>
</dbReference>
<keyword evidence="5" id="KW-0808">Transferase</keyword>
<evidence type="ECO:0000256" key="4">
    <source>
        <dbReference type="ARBA" id="ARBA00022618"/>
    </source>
</evidence>
<evidence type="ECO:0000256" key="13">
    <source>
        <dbReference type="PIRSR" id="PIRSR630616-1"/>
    </source>
</evidence>
<feature type="domain" description="Protein kinase" evidence="18">
    <location>
        <begin position="824"/>
        <end position="1106"/>
    </location>
</feature>
<dbReference type="GO" id="GO:0004674">
    <property type="term" value="F:protein serine/threonine kinase activity"/>
    <property type="evidence" value="ECO:0007669"/>
    <property type="project" value="UniProtKB-KW"/>
</dbReference>
<dbReference type="EC" id="2.7.11.1" evidence="2"/>
<feature type="binding site" evidence="14">
    <location>
        <begin position="980"/>
        <end position="981"/>
    </location>
    <ligand>
        <name>ATP</name>
        <dbReference type="ChEBI" id="CHEBI:30616"/>
    </ligand>
</feature>
<dbReference type="Gene3D" id="3.30.200.20">
    <property type="entry name" value="Phosphorylase Kinase, domain 1"/>
    <property type="match status" value="2"/>
</dbReference>
<feature type="binding site" evidence="14 16">
    <location>
        <position position="853"/>
    </location>
    <ligand>
        <name>ATP</name>
        <dbReference type="ChEBI" id="CHEBI:30616"/>
    </ligand>
</feature>
<feature type="binding site" evidence="14">
    <location>
        <position position="994"/>
    </location>
    <ligand>
        <name>ATP</name>
        <dbReference type="ChEBI" id="CHEBI:30616"/>
    </ligand>
</feature>
<feature type="region of interest" description="Disordered" evidence="17">
    <location>
        <begin position="532"/>
        <end position="552"/>
    </location>
</feature>
<keyword evidence="8 19" id="KW-0418">Kinase</keyword>
<dbReference type="InterPro" id="IPR046465">
    <property type="entry name" value="BORCS6_C"/>
</dbReference>
<evidence type="ECO:0000256" key="8">
    <source>
        <dbReference type="ARBA" id="ARBA00022777"/>
    </source>
</evidence>
<dbReference type="Pfam" id="PF00069">
    <property type="entry name" value="Pkinase"/>
    <property type="match status" value="1"/>
</dbReference>
<dbReference type="SMART" id="SM00220">
    <property type="entry name" value="S_TKc"/>
    <property type="match status" value="1"/>
</dbReference>
<evidence type="ECO:0000256" key="12">
    <source>
        <dbReference type="ARBA" id="ARBA00048679"/>
    </source>
</evidence>
<organism evidence="19 20">
    <name type="scientific">Tupaia chinensis</name>
    <name type="common">Chinese tree shrew</name>
    <name type="synonym">Tupaia belangeri chinensis</name>
    <dbReference type="NCBI Taxonomy" id="246437"/>
    <lineage>
        <taxon>Eukaryota</taxon>
        <taxon>Metazoa</taxon>
        <taxon>Chordata</taxon>
        <taxon>Craniata</taxon>
        <taxon>Vertebrata</taxon>
        <taxon>Euteleostomi</taxon>
        <taxon>Mammalia</taxon>
        <taxon>Eutheria</taxon>
        <taxon>Euarchontoglires</taxon>
        <taxon>Scandentia</taxon>
        <taxon>Tupaiidae</taxon>
        <taxon>Tupaia</taxon>
    </lineage>
</organism>
<dbReference type="GO" id="GO:0005819">
    <property type="term" value="C:spindle"/>
    <property type="evidence" value="ECO:0007669"/>
    <property type="project" value="UniProtKB-SubCell"/>
</dbReference>
<reference evidence="20" key="1">
    <citation type="submission" date="2012-07" db="EMBL/GenBank/DDBJ databases">
        <title>Genome of the Chinese tree shrew, a rising model animal genetically related to primates.</title>
        <authorList>
            <person name="Zhang G."/>
            <person name="Fan Y."/>
            <person name="Yao Y."/>
            <person name="Huang Z."/>
        </authorList>
    </citation>
    <scope>NUCLEOTIDE SEQUENCE [LARGE SCALE GENOMIC DNA]</scope>
</reference>
<evidence type="ECO:0000256" key="10">
    <source>
        <dbReference type="ARBA" id="ARBA00023306"/>
    </source>
</evidence>
<feature type="binding site" evidence="14">
    <location>
        <begin position="931"/>
        <end position="933"/>
    </location>
    <ligand>
        <name>ATP</name>
        <dbReference type="ChEBI" id="CHEBI:30616"/>
    </ligand>
</feature>
<evidence type="ECO:0000256" key="9">
    <source>
        <dbReference type="ARBA" id="ARBA00022840"/>
    </source>
</evidence>
<feature type="active site" description="Proton acceptor" evidence="13">
    <location>
        <position position="976"/>
    </location>
</feature>
<evidence type="ECO:0000256" key="5">
    <source>
        <dbReference type="ARBA" id="ARBA00022679"/>
    </source>
</evidence>
<dbReference type="InParanoid" id="L9KM72"/>
<comment type="subcellular location">
    <subcellularLocation>
        <location evidence="1">Cytoplasm</location>
        <location evidence="1">Cytoskeleton</location>
        <location evidence="1">Spindle</location>
    </subcellularLocation>
</comment>
<protein>
    <recommendedName>
        <fullName evidence="2">non-specific serine/threonine protein kinase</fullName>
        <ecNumber evidence="2">2.7.11.1</ecNumber>
    </recommendedName>
</protein>
<keyword evidence="6 14" id="KW-0547">Nucleotide-binding</keyword>
<dbReference type="eggNOG" id="ENOG502RBD3">
    <property type="taxonomic scope" value="Eukaryota"/>
</dbReference>
<dbReference type="GO" id="GO:0003697">
    <property type="term" value="F:single-stranded DNA binding"/>
    <property type="evidence" value="ECO:0007669"/>
    <property type="project" value="InterPro"/>
</dbReference>
<dbReference type="FunFam" id="3.30.200.20:FF:000042">
    <property type="entry name" value="Aurora kinase A"/>
    <property type="match status" value="1"/>
</dbReference>
<evidence type="ECO:0000313" key="19">
    <source>
        <dbReference type="EMBL" id="ELW63574.1"/>
    </source>
</evidence>
<feature type="region of interest" description="Disordered" evidence="17">
    <location>
        <begin position="1177"/>
        <end position="1201"/>
    </location>
</feature>
<dbReference type="FunCoup" id="L9KM72">
    <property type="interactions" value="1709"/>
</dbReference>
<dbReference type="Proteomes" id="UP000011518">
    <property type="component" value="Unassembled WGS sequence"/>
</dbReference>
<dbReference type="PROSITE" id="PS00107">
    <property type="entry name" value="PROTEIN_KINASE_ATP"/>
    <property type="match status" value="1"/>
</dbReference>
<evidence type="ECO:0000256" key="3">
    <source>
        <dbReference type="ARBA" id="ARBA00022527"/>
    </source>
</evidence>
<dbReference type="SUPFAM" id="SSF56112">
    <property type="entry name" value="Protein kinase-like (PK-like)"/>
    <property type="match status" value="1"/>
</dbReference>
<evidence type="ECO:0000256" key="6">
    <source>
        <dbReference type="ARBA" id="ARBA00022741"/>
    </source>
</evidence>
<dbReference type="GO" id="GO:0051301">
    <property type="term" value="P:cell division"/>
    <property type="evidence" value="ECO:0007669"/>
    <property type="project" value="UniProtKB-KW"/>
</dbReference>
<keyword evidence="20" id="KW-1185">Reference proteome</keyword>
<dbReference type="InterPro" id="IPR008271">
    <property type="entry name" value="Ser/Thr_kinase_AS"/>
</dbReference>
<accession>L9KM72</accession>
<dbReference type="GO" id="GO:0005524">
    <property type="term" value="F:ATP binding"/>
    <property type="evidence" value="ECO:0007669"/>
    <property type="project" value="UniProtKB-UniRule"/>
</dbReference>
<sequence>EQAWLETAQTFIQETLCPPDKEPNIQLSQLVIDCVKTVWSSQGRNQGFTLPLSYRWNSSKEGHLELWDAPVPVFPFSISPGPLTPIPVLYPEVASRLLRHSKHRVVQSNLAGKLVRLSALVKSQQKAYFVLSLGGSSPAVSHVSIVVQVPAQLVWHRALWPGRSYVLTELRVFKVRGFHHRVWTTSTSSSLLPLKPECVRELELEPELEGSLETDPKPLPMPSTSQDRNEQKGLIRNSKLLSYTGTVTGVFNEPAGLYELDRQLGLCLAYQQVRGLRRVMRPGVCLELQDVHLLQSVGGGTSRPVLAPCLRGAVLLRGFSRQKPGTQLSHQAHGASLFEQLVWEHQLGLPLYLWVTKALEELTCKLCPHVLRHRQFLQHSSPGSPNLGLQLLAPTLDGLAPPGSTFRNAHSCLVRAERFQLVIERDVRSNFPSWKELSMAGFIQKQQARVYVQFLLADALILPVPRSFFHSASFSTPQTEPPCPEGPQIAQSRLFLLFHKEALMKRNLCAPPGVSPEELKPTLSFHVSGSWLGGTQRKDDTGWGPPEPQGDKDKDEKVFLIFLGPSVRWFEFLHPGRVYRLVAPGPQMSKVFENDDSSCISQRPLELAGCVSCLTVQYQWTLELESSLDTPVVPGVNKALPESSLTNLFSGESHNVYCCFRPSTYVQVLSFPPEAIVSIPLPHIYLAELLQGSQAPFQATASCHIVSVFALELLWVCTHCTSICPQGRCIHRDPTCLTQTSVSQASIRMAQKENAFPWPYGRQTTPSGLNILPQRVLRKEPTTPSALVLMSRSNTQPLAAPGQKVVENSNGTPNFMRTFTIDDFEIGRPLGKGKFGNVYLAREKKSRFIVALKVLFKSQIEKEGVEHQLRREIEIQAHLQYGLPSEPLYALTPIPCSTPLGCCLHRCGQHPNILRLYNYFYDRKRIYLILEYAPRGELYKELQKSRTFDEQRTATIMEELADALMYCHGKKVIHRDIKPENLLLGLQGELKIADFGWSVHAPSLRRKTMCGTLDYLPPEMIEGRTHNEKVDLWCIGVLCYELLVGNPPFESASHNETYRRIVKVDLKFPPSVPTGAQDLISKLLKHNPSERLALAQPPSGQPQPGWAERGVRRRWVCRRRRVRHRRRADTRPSGTGGGRRATISSPLELEGTVSRHGDLTHFVANNLQLKIRLSGVPPPPSSAPARPCPVPTPTPAIPPIDPDVLRDLERLSRELGGRVDRLLRGLGGAVQELTALSVGCIQTYRDAVDSLGEAVDMSIKGMYTLLARCEELERALQPVQGLARQVRDIRRTLEVLEALCK</sequence>
<feature type="region of interest" description="Disordered" evidence="17">
    <location>
        <begin position="207"/>
        <end position="231"/>
    </location>
</feature>
<proteinExistence type="predicted"/>
<evidence type="ECO:0000259" key="18">
    <source>
        <dbReference type="PROSITE" id="PS50011"/>
    </source>
</evidence>
<keyword evidence="3" id="KW-0723">Serine/threonine-protein kinase</keyword>
<dbReference type="Pfam" id="PF10157">
    <property type="entry name" value="BORCS6"/>
    <property type="match status" value="1"/>
</dbReference>
<feature type="cross-link" description="Glycyl lysine isopeptide (Lys-Gly) (interchain with G-Cter in SUMO2)" evidence="15">
    <location>
        <position position="978"/>
    </location>
</feature>
<evidence type="ECO:0000313" key="20">
    <source>
        <dbReference type="Proteomes" id="UP000011518"/>
    </source>
</evidence>
<dbReference type="STRING" id="246437.L9KM72"/>
<dbReference type="InterPro" id="IPR030616">
    <property type="entry name" value="Aur-like"/>
</dbReference>
<evidence type="ECO:0000256" key="17">
    <source>
        <dbReference type="SAM" id="MobiDB-lite"/>
    </source>
</evidence>
<dbReference type="Pfam" id="PF15489">
    <property type="entry name" value="CTC1"/>
    <property type="match status" value="2"/>
</dbReference>
<feature type="binding site" evidence="14">
    <location>
        <position position="834"/>
    </location>
    <ligand>
        <name>ATP</name>
        <dbReference type="ChEBI" id="CHEBI:30616"/>
    </ligand>
</feature>
<name>L9KM72_TUPCH</name>
<reference evidence="20" key="2">
    <citation type="journal article" date="2013" name="Nat. Commun.">
        <title>Genome of the Chinese tree shrew.</title>
        <authorList>
            <person name="Fan Y."/>
            <person name="Huang Z.Y."/>
            <person name="Cao C.C."/>
            <person name="Chen C.S."/>
            <person name="Chen Y.X."/>
            <person name="Fan D.D."/>
            <person name="He J."/>
            <person name="Hou H.L."/>
            <person name="Hu L."/>
            <person name="Hu X.T."/>
            <person name="Jiang X.T."/>
            <person name="Lai R."/>
            <person name="Lang Y.S."/>
            <person name="Liang B."/>
            <person name="Liao S.G."/>
            <person name="Mu D."/>
            <person name="Ma Y.Y."/>
            <person name="Niu Y.Y."/>
            <person name="Sun X.Q."/>
            <person name="Xia J.Q."/>
            <person name="Xiao J."/>
            <person name="Xiong Z.Q."/>
            <person name="Xu L."/>
            <person name="Yang L."/>
            <person name="Zhang Y."/>
            <person name="Zhao W."/>
            <person name="Zhao X.D."/>
            <person name="Zheng Y.T."/>
            <person name="Zhou J.M."/>
            <person name="Zhu Y.B."/>
            <person name="Zhang G.J."/>
            <person name="Wang J."/>
            <person name="Yao Y.G."/>
        </authorList>
    </citation>
    <scope>NUCLEOTIDE SEQUENCE [LARGE SCALE GENOMIC DNA]</scope>
</reference>
<evidence type="ECO:0000256" key="14">
    <source>
        <dbReference type="PIRSR" id="PIRSR630616-2"/>
    </source>
</evidence>
<gene>
    <name evidence="19" type="ORF">TREES_T100004101</name>
</gene>
<keyword evidence="10" id="KW-0131">Cell cycle</keyword>
<dbReference type="InterPro" id="IPR017441">
    <property type="entry name" value="Protein_kinase_ATP_BS"/>
</dbReference>
<dbReference type="EMBL" id="KB320771">
    <property type="protein sequence ID" value="ELW63574.1"/>
    <property type="molecule type" value="Genomic_DNA"/>
</dbReference>
<keyword evidence="7" id="KW-0498">Mitosis</keyword>
<keyword evidence="9 14" id="KW-0067">ATP-binding</keyword>
<dbReference type="Gene3D" id="1.10.510.10">
    <property type="entry name" value="Transferase(Phosphotransferase) domain 1"/>
    <property type="match status" value="1"/>
</dbReference>
<evidence type="ECO:0000256" key="1">
    <source>
        <dbReference type="ARBA" id="ARBA00004186"/>
    </source>
</evidence>
<dbReference type="InterPro" id="IPR000719">
    <property type="entry name" value="Prot_kinase_dom"/>
</dbReference>
<keyword evidence="4" id="KW-0132">Cell division</keyword>
<dbReference type="InterPro" id="IPR029156">
    <property type="entry name" value="CTC1"/>
</dbReference>